<dbReference type="InterPro" id="IPR011250">
    <property type="entry name" value="OMP/PagP_B-barrel"/>
</dbReference>
<dbReference type="AlphaFoldDB" id="A0A095UY20"/>
<name>A0A095UY20_9FLAO</name>
<proteinExistence type="predicted"/>
<dbReference type="STRING" id="1453498.LG45_14910"/>
<reference evidence="2 3" key="1">
    <citation type="submission" date="2014-09" db="EMBL/GenBank/DDBJ databases">
        <title>Whole Genome Shotgun of Flavobacterium aquatile LMG 4008.</title>
        <authorList>
            <person name="Gale A.N."/>
            <person name="Pipes S.E."/>
            <person name="Newman J.D."/>
        </authorList>
    </citation>
    <scope>NUCLEOTIDE SEQUENCE [LARGE SCALE GENOMIC DNA]</scope>
    <source>
        <strain evidence="2 3">LMG 4008</strain>
    </source>
</reference>
<dbReference type="OrthoDB" id="945117at2"/>
<dbReference type="eggNOG" id="COG3637">
    <property type="taxonomic scope" value="Bacteria"/>
</dbReference>
<evidence type="ECO:0000313" key="2">
    <source>
        <dbReference type="EMBL" id="KGD67490.1"/>
    </source>
</evidence>
<organism evidence="2 3">
    <name type="scientific">Flavobacterium aquatile LMG 4008 = ATCC 11947</name>
    <dbReference type="NCBI Taxonomy" id="1453498"/>
    <lineage>
        <taxon>Bacteria</taxon>
        <taxon>Pseudomonadati</taxon>
        <taxon>Bacteroidota</taxon>
        <taxon>Flavobacteriia</taxon>
        <taxon>Flavobacteriales</taxon>
        <taxon>Flavobacteriaceae</taxon>
        <taxon>Flavobacterium</taxon>
    </lineage>
</organism>
<dbReference type="Proteomes" id="UP000029554">
    <property type="component" value="Unassembled WGS sequence"/>
</dbReference>
<protein>
    <recommendedName>
        <fullName evidence="4">Outer membrane protein beta-barrel domain-containing protein</fullName>
    </recommendedName>
</protein>
<evidence type="ECO:0000256" key="1">
    <source>
        <dbReference type="SAM" id="SignalP"/>
    </source>
</evidence>
<dbReference type="Gene3D" id="2.40.160.20">
    <property type="match status" value="1"/>
</dbReference>
<accession>A0A095UY20</accession>
<keyword evidence="3" id="KW-1185">Reference proteome</keyword>
<dbReference type="RefSeq" id="WP_035128353.1">
    <property type="nucleotide sequence ID" value="NZ_JRHH01000005.1"/>
</dbReference>
<keyword evidence="1" id="KW-0732">Signal</keyword>
<evidence type="ECO:0008006" key="4">
    <source>
        <dbReference type="Google" id="ProtNLM"/>
    </source>
</evidence>
<dbReference type="EMBL" id="JRHH01000005">
    <property type="protein sequence ID" value="KGD67490.1"/>
    <property type="molecule type" value="Genomic_DNA"/>
</dbReference>
<comment type="caution">
    <text evidence="2">The sequence shown here is derived from an EMBL/GenBank/DDBJ whole genome shotgun (WGS) entry which is preliminary data.</text>
</comment>
<sequence>MKKLFLLAGIALMSLNVNAQEKEDKGLEGAWFATSQFGYTQTKSGDVKSTNITVLPIVGTFITPSVAVGAGVGMMNIKAEDGTGTLANSSLIVVEPLVRKYWNVAGNLYFFGQIATPIISGKEKEADTKITQFGVAASGGFDFFVTKNFSVEFSYNLANFSSTTIDPKVGEKTTITDFSLAHVANVESTYNGVLGGSNPTLTTPLSFGFKFVF</sequence>
<dbReference type="SUPFAM" id="SSF56925">
    <property type="entry name" value="OMPA-like"/>
    <property type="match status" value="1"/>
</dbReference>
<evidence type="ECO:0000313" key="3">
    <source>
        <dbReference type="Proteomes" id="UP000029554"/>
    </source>
</evidence>
<feature type="signal peptide" evidence="1">
    <location>
        <begin position="1"/>
        <end position="19"/>
    </location>
</feature>
<gene>
    <name evidence="2" type="ORF">LG45_14910</name>
</gene>
<feature type="chain" id="PRO_5001910458" description="Outer membrane protein beta-barrel domain-containing protein" evidence="1">
    <location>
        <begin position="20"/>
        <end position="213"/>
    </location>
</feature>